<keyword evidence="2" id="KW-0560">Oxidoreductase</keyword>
<dbReference type="EMBL" id="CAGS01000414">
    <property type="protein sequence ID" value="CCF85257.1"/>
    <property type="molecule type" value="Genomic_DNA"/>
</dbReference>
<dbReference type="InterPro" id="IPR004360">
    <property type="entry name" value="Glyas_Fos-R_dOase_dom"/>
</dbReference>
<keyword evidence="2" id="KW-0223">Dioxygenase</keyword>
<dbReference type="Pfam" id="PF00903">
    <property type="entry name" value="Glyoxalase"/>
    <property type="match status" value="1"/>
</dbReference>
<dbReference type="GO" id="GO:0051213">
    <property type="term" value="F:dioxygenase activity"/>
    <property type="evidence" value="ECO:0007669"/>
    <property type="project" value="UniProtKB-KW"/>
</dbReference>
<dbReference type="Proteomes" id="UP000004221">
    <property type="component" value="Unassembled WGS sequence"/>
</dbReference>
<evidence type="ECO:0000313" key="3">
    <source>
        <dbReference type="Proteomes" id="UP000004221"/>
    </source>
</evidence>
<dbReference type="RefSeq" id="WP_008480032.1">
    <property type="nucleotide sequence ID" value="NZ_CAGS01000414.1"/>
</dbReference>
<feature type="domain" description="VOC" evidence="1">
    <location>
        <begin position="4"/>
        <end position="114"/>
    </location>
</feature>
<dbReference type="PANTHER" id="PTHR33993:SF2">
    <property type="entry name" value="VOC DOMAIN-CONTAINING PROTEIN"/>
    <property type="match status" value="1"/>
</dbReference>
<proteinExistence type="predicted"/>
<dbReference type="SUPFAM" id="SSF54593">
    <property type="entry name" value="Glyoxalase/Bleomycin resistance protein/Dihydroxybiphenyl dioxygenase"/>
    <property type="match status" value="1"/>
</dbReference>
<dbReference type="CDD" id="cd07247">
    <property type="entry name" value="SgaA_N_like"/>
    <property type="match status" value="1"/>
</dbReference>
<comment type="caution">
    <text evidence="2">The sequence shown here is derived from an EMBL/GenBank/DDBJ whole genome shotgun (WGS) entry which is preliminary data.</text>
</comment>
<dbReference type="OrthoDB" id="9804235at2"/>
<protein>
    <submittedName>
        <fullName evidence="2">Glyoxalase/bleomycin resistance protein/dioxygenase</fullName>
    </submittedName>
</protein>
<organism evidence="2 3">
    <name type="scientific">Nitrolancea hollandica Lb</name>
    <dbReference type="NCBI Taxonomy" id="1129897"/>
    <lineage>
        <taxon>Bacteria</taxon>
        <taxon>Pseudomonadati</taxon>
        <taxon>Thermomicrobiota</taxon>
        <taxon>Thermomicrobia</taxon>
        <taxon>Sphaerobacterales</taxon>
        <taxon>Sphaerobacterineae</taxon>
        <taxon>Sphaerobacteraceae</taxon>
        <taxon>Nitrolancea</taxon>
    </lineage>
</organism>
<evidence type="ECO:0000313" key="2">
    <source>
        <dbReference type="EMBL" id="CCF85257.1"/>
    </source>
</evidence>
<dbReference type="InterPro" id="IPR029068">
    <property type="entry name" value="Glyas_Bleomycin-R_OHBP_Dase"/>
</dbReference>
<name>I4EKP5_9BACT</name>
<reference evidence="2 3" key="1">
    <citation type="journal article" date="2012" name="ISME J.">
        <title>Nitrification expanded: discovery, physiology and genomics of a nitrite-oxidizing bacterium from the phylum Chloroflexi.</title>
        <authorList>
            <person name="Sorokin D.Y."/>
            <person name="Lucker S."/>
            <person name="Vejmelkova D."/>
            <person name="Kostrikina N.A."/>
            <person name="Kleerebezem R."/>
            <person name="Rijpstra W.I."/>
            <person name="Damste J.S."/>
            <person name="Le Paslier D."/>
            <person name="Muyzer G."/>
            <person name="Wagner M."/>
            <person name="van Loosdrecht M.C."/>
            <person name="Daims H."/>
        </authorList>
    </citation>
    <scope>NUCLEOTIDE SEQUENCE [LARGE SCALE GENOMIC DNA]</scope>
    <source>
        <strain evidence="3">none</strain>
    </source>
</reference>
<gene>
    <name evidence="2" type="ORF">NITHO_4710012</name>
</gene>
<keyword evidence="3" id="KW-1185">Reference proteome</keyword>
<dbReference type="Gene3D" id="3.10.180.10">
    <property type="entry name" value="2,3-Dihydroxybiphenyl 1,2-Dioxygenase, domain 1"/>
    <property type="match status" value="1"/>
</dbReference>
<dbReference type="PROSITE" id="PS51819">
    <property type="entry name" value="VOC"/>
    <property type="match status" value="1"/>
</dbReference>
<dbReference type="InterPro" id="IPR037523">
    <property type="entry name" value="VOC_core"/>
</dbReference>
<evidence type="ECO:0000259" key="1">
    <source>
        <dbReference type="PROSITE" id="PS51819"/>
    </source>
</evidence>
<dbReference type="InterPro" id="IPR052164">
    <property type="entry name" value="Anthracycline_SecMetBiosynth"/>
</dbReference>
<dbReference type="AlphaFoldDB" id="I4EKP5"/>
<sequence length="114" mass="12325">MPNPVVHFEIGGKDVPRLHRFYKDVFDWEINSVPTMNYSTIAPGGSDGIGGGIGHTDGPGHVTFYIQVDDLNAYLARIERLGGKIVMPPIEIPNVVGLAMFADPEGHIIGLVKS</sequence>
<dbReference type="PANTHER" id="PTHR33993">
    <property type="entry name" value="GLYOXALASE-RELATED"/>
    <property type="match status" value="1"/>
</dbReference>
<accession>I4EKP5</accession>